<reference evidence="12" key="1">
    <citation type="journal article" date="2023" name="Science">
        <title>Elucidation of the pathway for biosynthesis of saponin adjuvants from the soapbark tree.</title>
        <authorList>
            <person name="Reed J."/>
            <person name="Orme A."/>
            <person name="El-Demerdash A."/>
            <person name="Owen C."/>
            <person name="Martin L.B.B."/>
            <person name="Misra R.C."/>
            <person name="Kikuchi S."/>
            <person name="Rejzek M."/>
            <person name="Martin A.C."/>
            <person name="Harkess A."/>
            <person name="Leebens-Mack J."/>
            <person name="Louveau T."/>
            <person name="Stephenson M.J."/>
            <person name="Osbourn A."/>
        </authorList>
    </citation>
    <scope>NUCLEOTIDE SEQUENCE</scope>
    <source>
        <strain evidence="12">S10</strain>
    </source>
</reference>
<gene>
    <name evidence="12" type="ORF">O6P43_013564</name>
</gene>
<dbReference type="Gene3D" id="3.80.10.10">
    <property type="entry name" value="Ribonuclease Inhibitor"/>
    <property type="match status" value="1"/>
</dbReference>
<keyword evidence="9 12" id="KW-0675">Receptor</keyword>
<dbReference type="KEGG" id="qsa:O6P43_013564"/>
<comment type="similarity">
    <text evidence="2">Belongs to the RLP family.</text>
</comment>
<evidence type="ECO:0000256" key="1">
    <source>
        <dbReference type="ARBA" id="ARBA00004251"/>
    </source>
</evidence>
<evidence type="ECO:0000256" key="5">
    <source>
        <dbReference type="ARBA" id="ARBA00022692"/>
    </source>
</evidence>
<accession>A0AAD7LSV7</accession>
<keyword evidence="12" id="KW-0808">Transferase</keyword>
<dbReference type="Proteomes" id="UP001163823">
    <property type="component" value="Chromosome 6"/>
</dbReference>
<keyword evidence="8" id="KW-0472">Membrane</keyword>
<comment type="subcellular location">
    <subcellularLocation>
        <location evidence="1">Cell membrane</location>
        <topology evidence="1">Single-pass type I membrane protein</topology>
    </subcellularLocation>
</comment>
<dbReference type="SUPFAM" id="SSF52058">
    <property type="entry name" value="L domain-like"/>
    <property type="match status" value="1"/>
</dbReference>
<comment type="caution">
    <text evidence="12">The sequence shown here is derived from an EMBL/GenBank/DDBJ whole genome shotgun (WGS) entry which is preliminary data.</text>
</comment>
<protein>
    <submittedName>
        <fullName evidence="12">Receptor-like protein kinase</fullName>
    </submittedName>
</protein>
<keyword evidence="3" id="KW-1003">Cell membrane</keyword>
<dbReference type="PANTHER" id="PTHR27004:SF428">
    <property type="entry name" value="OS01G0160600 PROTEIN"/>
    <property type="match status" value="1"/>
</dbReference>
<dbReference type="FunFam" id="3.80.10.10:FF:000111">
    <property type="entry name" value="LRR receptor-like serine/threonine-protein kinase ERECTA"/>
    <property type="match status" value="1"/>
</dbReference>
<sequence>MMNVDEGKIALRYIGDNISSSYHDSVALTIKGFDFQLERILTVFTTIDFSNNKFEGEIPQVIGKLHYLKGLNLSHNHLTCSIPQSMGNLSNLEWLDLSWNNFTGEIPAQLMTNLNGLSVLKLSHYELVGCIPSGKQFNTFSNDSFEGNLGLRGFPLSSTCGKDERNQQPPSPAENEDDDESGFGWKAVAVGYGCGAVFGMATGYFVFSTGKPKWLVRIIEGDDHHCSSKRVRRPRNNNARAGRRTCGRQN</sequence>
<evidence type="ECO:0000256" key="11">
    <source>
        <dbReference type="SAM" id="MobiDB-lite"/>
    </source>
</evidence>
<evidence type="ECO:0000256" key="8">
    <source>
        <dbReference type="ARBA" id="ARBA00023136"/>
    </source>
</evidence>
<dbReference type="Pfam" id="PF13855">
    <property type="entry name" value="LRR_8"/>
    <property type="match status" value="1"/>
</dbReference>
<keyword evidence="6" id="KW-0677">Repeat</keyword>
<dbReference type="EMBL" id="JARAOO010000006">
    <property type="protein sequence ID" value="KAJ7963638.1"/>
    <property type="molecule type" value="Genomic_DNA"/>
</dbReference>
<evidence type="ECO:0000313" key="12">
    <source>
        <dbReference type="EMBL" id="KAJ7963638.1"/>
    </source>
</evidence>
<keyword evidence="13" id="KW-1185">Reference proteome</keyword>
<dbReference type="PANTHER" id="PTHR27004">
    <property type="entry name" value="RECEPTOR-LIKE PROTEIN 12 ISOFORM X1"/>
    <property type="match status" value="1"/>
</dbReference>
<organism evidence="12 13">
    <name type="scientific">Quillaja saponaria</name>
    <name type="common">Soap bark tree</name>
    <dbReference type="NCBI Taxonomy" id="32244"/>
    <lineage>
        <taxon>Eukaryota</taxon>
        <taxon>Viridiplantae</taxon>
        <taxon>Streptophyta</taxon>
        <taxon>Embryophyta</taxon>
        <taxon>Tracheophyta</taxon>
        <taxon>Spermatophyta</taxon>
        <taxon>Magnoliopsida</taxon>
        <taxon>eudicotyledons</taxon>
        <taxon>Gunneridae</taxon>
        <taxon>Pentapetalae</taxon>
        <taxon>rosids</taxon>
        <taxon>fabids</taxon>
        <taxon>Fabales</taxon>
        <taxon>Quillajaceae</taxon>
        <taxon>Quillaja</taxon>
    </lineage>
</organism>
<keyword evidence="7" id="KW-1133">Transmembrane helix</keyword>
<evidence type="ECO:0000256" key="9">
    <source>
        <dbReference type="ARBA" id="ARBA00023170"/>
    </source>
</evidence>
<proteinExistence type="inferred from homology"/>
<evidence type="ECO:0000256" key="3">
    <source>
        <dbReference type="ARBA" id="ARBA00022475"/>
    </source>
</evidence>
<evidence type="ECO:0000256" key="10">
    <source>
        <dbReference type="ARBA" id="ARBA00023180"/>
    </source>
</evidence>
<dbReference type="AlphaFoldDB" id="A0AAD7LSV7"/>
<dbReference type="InterPro" id="IPR032675">
    <property type="entry name" value="LRR_dom_sf"/>
</dbReference>
<dbReference type="GO" id="GO:0016301">
    <property type="term" value="F:kinase activity"/>
    <property type="evidence" value="ECO:0007669"/>
    <property type="project" value="UniProtKB-KW"/>
</dbReference>
<evidence type="ECO:0000256" key="6">
    <source>
        <dbReference type="ARBA" id="ARBA00022737"/>
    </source>
</evidence>
<feature type="region of interest" description="Disordered" evidence="11">
    <location>
        <begin position="159"/>
        <end position="180"/>
    </location>
</feature>
<evidence type="ECO:0000313" key="13">
    <source>
        <dbReference type="Proteomes" id="UP001163823"/>
    </source>
</evidence>
<feature type="region of interest" description="Disordered" evidence="11">
    <location>
        <begin position="227"/>
        <end position="250"/>
    </location>
</feature>
<name>A0AAD7LSV7_QUISA</name>
<keyword evidence="5" id="KW-0812">Transmembrane</keyword>
<keyword evidence="4" id="KW-0433">Leucine-rich repeat</keyword>
<keyword evidence="10" id="KW-0325">Glycoprotein</keyword>
<keyword evidence="12" id="KW-0418">Kinase</keyword>
<evidence type="ECO:0000256" key="4">
    <source>
        <dbReference type="ARBA" id="ARBA00022614"/>
    </source>
</evidence>
<dbReference type="InterPro" id="IPR001611">
    <property type="entry name" value="Leu-rich_rpt"/>
</dbReference>
<dbReference type="GO" id="GO:0005886">
    <property type="term" value="C:plasma membrane"/>
    <property type="evidence" value="ECO:0007669"/>
    <property type="project" value="UniProtKB-SubCell"/>
</dbReference>
<evidence type="ECO:0000256" key="7">
    <source>
        <dbReference type="ARBA" id="ARBA00022989"/>
    </source>
</evidence>
<evidence type="ECO:0000256" key="2">
    <source>
        <dbReference type="ARBA" id="ARBA00009592"/>
    </source>
</evidence>